<feature type="transmembrane region" description="Helical" evidence="7">
    <location>
        <begin position="198"/>
        <end position="216"/>
    </location>
</feature>
<feature type="transmembrane region" description="Helical" evidence="7">
    <location>
        <begin position="433"/>
        <end position="456"/>
    </location>
</feature>
<reference evidence="9 10" key="1">
    <citation type="submission" date="2019-02" db="EMBL/GenBank/DDBJ databases">
        <title>Sequencing the genomes of 1000 actinobacteria strains.</title>
        <authorList>
            <person name="Klenk H.-P."/>
        </authorList>
    </citation>
    <scope>NUCLEOTIDE SEQUENCE [LARGE SCALE GENOMIC DNA]</scope>
    <source>
        <strain evidence="9 10">DSM 45612</strain>
    </source>
</reference>
<evidence type="ECO:0000256" key="2">
    <source>
        <dbReference type="ARBA" id="ARBA00022448"/>
    </source>
</evidence>
<feature type="domain" description="Major facilitator superfamily (MFS) profile" evidence="8">
    <location>
        <begin position="10"/>
        <end position="460"/>
    </location>
</feature>
<dbReference type="PANTHER" id="PTHR42718:SF46">
    <property type="entry name" value="BLR6921 PROTEIN"/>
    <property type="match status" value="1"/>
</dbReference>
<sequence>MSSGSKRWWALGLIALAQFMVIMDTSIIGVALPRIQADLGFSPENLSWVFNAYVVAFGGLLLLGGRLSDLLGARRMFAAGWLILLIGSAVAGLADSVSVELAARAVQGAGAALIAPSALTLLMMLFGAEPKELTRALALYGAAAPAGGTAGVFLGGVITEYISWPWVFYINVPIAALALLATPALMPTGGTRRGSLDVLGALTVTVGLGAAVYGVVRAPEVGWASGQTWLVLAGAVVALAAFVAIQAARREPLMRLSIFRAPNLAAANVAQLLLGAAWIPMWFFLNLYLQQVLGYSAFPSGAALLPMTILIMIGMIALAPRAIARFGPKPMVVTGLAILAIGLGWLSLVRPDGIFTVDVLPASLVAALGMSLAFIPSLSTAISSARPEEGGLASGIVNTSYQVGSALGLAAMTAVASSAGADRLGDLPALTDGYSAAFVGAGIIAAAGAVTAGITLRRARRQTADHAEPVSVG</sequence>
<dbReference type="SUPFAM" id="SSF103473">
    <property type="entry name" value="MFS general substrate transporter"/>
    <property type="match status" value="1"/>
</dbReference>
<dbReference type="Gene3D" id="1.20.1720.10">
    <property type="entry name" value="Multidrug resistance protein D"/>
    <property type="match status" value="1"/>
</dbReference>
<feature type="transmembrane region" description="Helical" evidence="7">
    <location>
        <begin position="301"/>
        <end position="319"/>
    </location>
</feature>
<evidence type="ECO:0000256" key="7">
    <source>
        <dbReference type="SAM" id="Phobius"/>
    </source>
</evidence>
<dbReference type="CDD" id="cd17321">
    <property type="entry name" value="MFS_MMR_MDR_like"/>
    <property type="match status" value="1"/>
</dbReference>
<protein>
    <submittedName>
        <fullName evidence="9">EmrB/QacA subfamily drug resistance transporter</fullName>
    </submittedName>
</protein>
<dbReference type="PROSITE" id="PS50850">
    <property type="entry name" value="MFS"/>
    <property type="match status" value="1"/>
</dbReference>
<dbReference type="Pfam" id="PF07690">
    <property type="entry name" value="MFS_1"/>
    <property type="match status" value="1"/>
</dbReference>
<keyword evidence="3" id="KW-1003">Cell membrane</keyword>
<feature type="transmembrane region" description="Helical" evidence="7">
    <location>
        <begin position="403"/>
        <end position="421"/>
    </location>
</feature>
<evidence type="ECO:0000256" key="3">
    <source>
        <dbReference type="ARBA" id="ARBA00022475"/>
    </source>
</evidence>
<comment type="caution">
    <text evidence="9">The sequence shown here is derived from an EMBL/GenBank/DDBJ whole genome shotgun (WGS) entry which is preliminary data.</text>
</comment>
<evidence type="ECO:0000259" key="8">
    <source>
        <dbReference type="PROSITE" id="PS50850"/>
    </source>
</evidence>
<accession>A0A4Q8BEG8</accession>
<gene>
    <name evidence="9" type="ORF">EV384_4970</name>
</gene>
<evidence type="ECO:0000313" key="10">
    <source>
        <dbReference type="Proteomes" id="UP000294114"/>
    </source>
</evidence>
<feature type="transmembrane region" description="Helical" evidence="7">
    <location>
        <begin position="360"/>
        <end position="382"/>
    </location>
</feature>
<dbReference type="OrthoDB" id="3218494at2"/>
<feature type="transmembrane region" description="Helical" evidence="7">
    <location>
        <begin position="45"/>
        <end position="64"/>
    </location>
</feature>
<feature type="transmembrane region" description="Helical" evidence="7">
    <location>
        <begin position="164"/>
        <end position="186"/>
    </location>
</feature>
<keyword evidence="2" id="KW-0813">Transport</keyword>
<dbReference type="InterPro" id="IPR020846">
    <property type="entry name" value="MFS_dom"/>
</dbReference>
<feature type="transmembrane region" description="Helical" evidence="7">
    <location>
        <begin position="76"/>
        <end position="94"/>
    </location>
</feature>
<evidence type="ECO:0000256" key="4">
    <source>
        <dbReference type="ARBA" id="ARBA00022692"/>
    </source>
</evidence>
<evidence type="ECO:0000256" key="6">
    <source>
        <dbReference type="ARBA" id="ARBA00023136"/>
    </source>
</evidence>
<organism evidence="9 10">
    <name type="scientific">Micromonospora kangleipakensis</name>
    <dbReference type="NCBI Taxonomy" id="1077942"/>
    <lineage>
        <taxon>Bacteria</taxon>
        <taxon>Bacillati</taxon>
        <taxon>Actinomycetota</taxon>
        <taxon>Actinomycetes</taxon>
        <taxon>Micromonosporales</taxon>
        <taxon>Micromonosporaceae</taxon>
        <taxon>Micromonospora</taxon>
    </lineage>
</organism>
<dbReference type="NCBIfam" id="TIGR00711">
    <property type="entry name" value="efflux_EmrB"/>
    <property type="match status" value="1"/>
</dbReference>
<feature type="transmembrane region" description="Helical" evidence="7">
    <location>
        <begin position="137"/>
        <end position="158"/>
    </location>
</feature>
<feature type="transmembrane region" description="Helical" evidence="7">
    <location>
        <begin position="269"/>
        <end position="289"/>
    </location>
</feature>
<evidence type="ECO:0000256" key="1">
    <source>
        <dbReference type="ARBA" id="ARBA00004651"/>
    </source>
</evidence>
<proteinExistence type="predicted"/>
<name>A0A4Q8BEG8_9ACTN</name>
<dbReference type="RefSeq" id="WP_130336917.1">
    <property type="nucleotide sequence ID" value="NZ_SHLD01000001.1"/>
</dbReference>
<feature type="transmembrane region" description="Helical" evidence="7">
    <location>
        <begin position="228"/>
        <end position="248"/>
    </location>
</feature>
<dbReference type="Gene3D" id="1.20.1250.20">
    <property type="entry name" value="MFS general substrate transporter like domains"/>
    <property type="match status" value="1"/>
</dbReference>
<dbReference type="GO" id="GO:0005886">
    <property type="term" value="C:plasma membrane"/>
    <property type="evidence" value="ECO:0007669"/>
    <property type="project" value="UniProtKB-SubCell"/>
</dbReference>
<feature type="transmembrane region" description="Helical" evidence="7">
    <location>
        <begin position="106"/>
        <end position="125"/>
    </location>
</feature>
<dbReference type="EMBL" id="SHLD01000001">
    <property type="protein sequence ID" value="RZU76330.1"/>
    <property type="molecule type" value="Genomic_DNA"/>
</dbReference>
<dbReference type="Proteomes" id="UP000294114">
    <property type="component" value="Unassembled WGS sequence"/>
</dbReference>
<feature type="transmembrane region" description="Helical" evidence="7">
    <location>
        <begin position="331"/>
        <end position="348"/>
    </location>
</feature>
<dbReference type="PANTHER" id="PTHR42718">
    <property type="entry name" value="MAJOR FACILITATOR SUPERFAMILY MULTIDRUG TRANSPORTER MFSC"/>
    <property type="match status" value="1"/>
</dbReference>
<keyword evidence="6 7" id="KW-0472">Membrane</keyword>
<dbReference type="GO" id="GO:0022857">
    <property type="term" value="F:transmembrane transporter activity"/>
    <property type="evidence" value="ECO:0007669"/>
    <property type="project" value="InterPro"/>
</dbReference>
<dbReference type="AlphaFoldDB" id="A0A4Q8BEG8"/>
<dbReference type="InterPro" id="IPR004638">
    <property type="entry name" value="EmrB-like"/>
</dbReference>
<keyword evidence="10" id="KW-1185">Reference proteome</keyword>
<keyword evidence="4 7" id="KW-0812">Transmembrane</keyword>
<dbReference type="InterPro" id="IPR011701">
    <property type="entry name" value="MFS"/>
</dbReference>
<dbReference type="InterPro" id="IPR036259">
    <property type="entry name" value="MFS_trans_sf"/>
</dbReference>
<comment type="subcellular location">
    <subcellularLocation>
        <location evidence="1">Cell membrane</location>
        <topology evidence="1">Multi-pass membrane protein</topology>
    </subcellularLocation>
</comment>
<evidence type="ECO:0000313" key="9">
    <source>
        <dbReference type="EMBL" id="RZU76330.1"/>
    </source>
</evidence>
<evidence type="ECO:0000256" key="5">
    <source>
        <dbReference type="ARBA" id="ARBA00022989"/>
    </source>
</evidence>
<keyword evidence="5 7" id="KW-1133">Transmembrane helix</keyword>